<dbReference type="KEGG" id="pco:PHACADRAFT_258959"/>
<feature type="compositionally biased region" description="Low complexity" evidence="1">
    <location>
        <begin position="151"/>
        <end position="160"/>
    </location>
</feature>
<proteinExistence type="predicted"/>
<evidence type="ECO:0008006" key="4">
    <source>
        <dbReference type="Google" id="ProtNLM"/>
    </source>
</evidence>
<feature type="compositionally biased region" description="Basic and acidic residues" evidence="1">
    <location>
        <begin position="138"/>
        <end position="150"/>
    </location>
</feature>
<sequence length="168" mass="18651">MVRTVSTGRIAIETEATWQAISQLPDVREIEIADSQGTAASLFRFMEQSPLAFPKLERLVFRNIIWNKEPKQAGSLMLLLIRLLEGRKERGLGVRRLDVHSGSNVDTKSNFHQDLPKLKMLVEELEFSEGVSQDGCDTCEHAHSDPERPLSDSASESKSGSDGDGQAE</sequence>
<protein>
    <recommendedName>
        <fullName evidence="4">F-box domain-containing protein</fullName>
    </recommendedName>
</protein>
<dbReference type="HOGENOM" id="CLU_1587087_0_0_1"/>
<organism evidence="2 3">
    <name type="scientific">Phanerochaete carnosa (strain HHB-10118-sp)</name>
    <name type="common">White-rot fungus</name>
    <name type="synonym">Peniophora carnosa</name>
    <dbReference type="NCBI Taxonomy" id="650164"/>
    <lineage>
        <taxon>Eukaryota</taxon>
        <taxon>Fungi</taxon>
        <taxon>Dikarya</taxon>
        <taxon>Basidiomycota</taxon>
        <taxon>Agaricomycotina</taxon>
        <taxon>Agaricomycetes</taxon>
        <taxon>Polyporales</taxon>
        <taxon>Phanerochaetaceae</taxon>
        <taxon>Phanerochaete</taxon>
    </lineage>
</organism>
<dbReference type="RefSeq" id="XP_007397505.1">
    <property type="nucleotide sequence ID" value="XM_007397443.1"/>
</dbReference>
<evidence type="ECO:0000313" key="3">
    <source>
        <dbReference type="Proteomes" id="UP000008370"/>
    </source>
</evidence>
<dbReference type="Proteomes" id="UP000008370">
    <property type="component" value="Unassembled WGS sequence"/>
</dbReference>
<feature type="region of interest" description="Disordered" evidence="1">
    <location>
        <begin position="132"/>
        <end position="168"/>
    </location>
</feature>
<dbReference type="GeneID" id="18917259"/>
<dbReference type="AlphaFoldDB" id="K5VTM2"/>
<dbReference type="EMBL" id="JH930473">
    <property type="protein sequence ID" value="EKM54828.1"/>
    <property type="molecule type" value="Genomic_DNA"/>
</dbReference>
<keyword evidence="3" id="KW-1185">Reference proteome</keyword>
<dbReference type="InParanoid" id="K5VTM2"/>
<evidence type="ECO:0000313" key="2">
    <source>
        <dbReference type="EMBL" id="EKM54828.1"/>
    </source>
</evidence>
<accession>K5VTM2</accession>
<gene>
    <name evidence="2" type="ORF">PHACADRAFT_258959</name>
</gene>
<name>K5VTM2_PHACS</name>
<evidence type="ECO:0000256" key="1">
    <source>
        <dbReference type="SAM" id="MobiDB-lite"/>
    </source>
</evidence>
<reference evidence="2 3" key="1">
    <citation type="journal article" date="2012" name="BMC Genomics">
        <title>Comparative genomics of the white-rot fungi, Phanerochaete carnosa and P. chrysosporium, to elucidate the genetic basis of the distinct wood types they colonize.</title>
        <authorList>
            <person name="Suzuki H."/>
            <person name="MacDonald J."/>
            <person name="Syed K."/>
            <person name="Salamov A."/>
            <person name="Hori C."/>
            <person name="Aerts A."/>
            <person name="Henrissat B."/>
            <person name="Wiebenga A."/>
            <person name="vanKuyk P.A."/>
            <person name="Barry K."/>
            <person name="Lindquist E."/>
            <person name="LaButti K."/>
            <person name="Lapidus A."/>
            <person name="Lucas S."/>
            <person name="Coutinho P."/>
            <person name="Gong Y."/>
            <person name="Samejima M."/>
            <person name="Mahadevan R."/>
            <person name="Abou-Zaid M."/>
            <person name="de Vries R.P."/>
            <person name="Igarashi K."/>
            <person name="Yadav J.S."/>
            <person name="Grigoriev I.V."/>
            <person name="Master E.R."/>
        </authorList>
    </citation>
    <scope>NUCLEOTIDE SEQUENCE [LARGE SCALE GENOMIC DNA]</scope>
    <source>
        <strain evidence="2 3">HHB-10118-sp</strain>
    </source>
</reference>